<dbReference type="PROSITE" id="PS51094">
    <property type="entry name" value="PTS_EIIA_TYPE_2"/>
    <property type="match status" value="1"/>
</dbReference>
<keyword evidence="4" id="KW-0597">Phosphoprotein</keyword>
<evidence type="ECO:0000256" key="7">
    <source>
        <dbReference type="ARBA" id="ARBA00022777"/>
    </source>
</evidence>
<evidence type="ECO:0000256" key="1">
    <source>
        <dbReference type="ARBA" id="ARBA00004496"/>
    </source>
</evidence>
<evidence type="ECO:0000256" key="9">
    <source>
        <dbReference type="ARBA" id="ARBA00041175"/>
    </source>
</evidence>
<dbReference type="Pfam" id="PF00359">
    <property type="entry name" value="PTS_EIIA_2"/>
    <property type="match status" value="1"/>
</dbReference>
<evidence type="ECO:0000256" key="4">
    <source>
        <dbReference type="ARBA" id="ARBA00022553"/>
    </source>
</evidence>
<evidence type="ECO:0000256" key="5">
    <source>
        <dbReference type="ARBA" id="ARBA00022679"/>
    </source>
</evidence>
<keyword evidence="7" id="KW-0418">Kinase</keyword>
<keyword evidence="3" id="KW-0963">Cytoplasm</keyword>
<organism evidence="12 13">
    <name type="scientific">Acidipropionibacterium virtanenii</name>
    <dbReference type="NCBI Taxonomy" id="2057246"/>
    <lineage>
        <taxon>Bacteria</taxon>
        <taxon>Bacillati</taxon>
        <taxon>Actinomycetota</taxon>
        <taxon>Actinomycetes</taxon>
        <taxon>Propionibacteriales</taxon>
        <taxon>Propionibacteriaceae</taxon>
        <taxon>Acidipropionibacterium</taxon>
    </lineage>
</organism>
<dbReference type="GO" id="GO:0005737">
    <property type="term" value="C:cytoplasm"/>
    <property type="evidence" value="ECO:0007669"/>
    <property type="project" value="UniProtKB-SubCell"/>
</dbReference>
<evidence type="ECO:0000313" key="12">
    <source>
        <dbReference type="EMBL" id="AXE37644.1"/>
    </source>
</evidence>
<gene>
    <name evidence="12" type="primary">cmtB</name>
    <name evidence="12" type="ORF">JS278_00451</name>
</gene>
<evidence type="ECO:0000256" key="8">
    <source>
        <dbReference type="ARBA" id="ARBA00037387"/>
    </source>
</evidence>
<dbReference type="OrthoDB" id="1634238at2"/>
<keyword evidence="2" id="KW-0813">Transport</keyword>
<evidence type="ECO:0000256" key="6">
    <source>
        <dbReference type="ARBA" id="ARBA00022683"/>
    </source>
</evidence>
<dbReference type="SUPFAM" id="SSF55804">
    <property type="entry name" value="Phoshotransferase/anion transport protein"/>
    <property type="match status" value="1"/>
</dbReference>
<evidence type="ECO:0000256" key="2">
    <source>
        <dbReference type="ARBA" id="ARBA00022448"/>
    </source>
</evidence>
<proteinExistence type="predicted"/>
<dbReference type="RefSeq" id="WP_114043770.1">
    <property type="nucleotide sequence ID" value="NZ_CP025198.1"/>
</dbReference>
<dbReference type="AlphaFoldDB" id="A0A344UQU6"/>
<dbReference type="PANTHER" id="PTHR36203">
    <property type="entry name" value="ASCORBATE-SPECIFIC PTS SYSTEM EIIA COMPONENT"/>
    <property type="match status" value="1"/>
</dbReference>
<dbReference type="KEGG" id="acij:JS278_00451"/>
<keyword evidence="13" id="KW-1185">Reference proteome</keyword>
<dbReference type="InterPro" id="IPR016152">
    <property type="entry name" value="PTrfase/Anion_transptr"/>
</dbReference>
<dbReference type="InterPro" id="IPR051351">
    <property type="entry name" value="Ascorbate-PTS_EIIA_comp"/>
</dbReference>
<evidence type="ECO:0000313" key="13">
    <source>
        <dbReference type="Proteomes" id="UP000251995"/>
    </source>
</evidence>
<evidence type="ECO:0000256" key="3">
    <source>
        <dbReference type="ARBA" id="ARBA00022490"/>
    </source>
</evidence>
<keyword evidence="6" id="KW-0598">Phosphotransferase system</keyword>
<keyword evidence="5 12" id="KW-0808">Transferase</keyword>
<comment type="subcellular location">
    <subcellularLocation>
        <location evidence="1">Cytoplasm</location>
    </subcellularLocation>
</comment>
<dbReference type="GO" id="GO:0016301">
    <property type="term" value="F:kinase activity"/>
    <property type="evidence" value="ECO:0007669"/>
    <property type="project" value="UniProtKB-KW"/>
</dbReference>
<dbReference type="InterPro" id="IPR002178">
    <property type="entry name" value="PTS_EIIA_type-2_dom"/>
</dbReference>
<evidence type="ECO:0000259" key="11">
    <source>
        <dbReference type="PROSITE" id="PS51094"/>
    </source>
</evidence>
<protein>
    <recommendedName>
        <fullName evidence="9">Ascorbate-specific PTS system EIIA component</fullName>
    </recommendedName>
    <alternativeName>
        <fullName evidence="10">Ascorbate-specific phosphotransferase enzyme IIA component</fullName>
    </alternativeName>
</protein>
<feature type="domain" description="PTS EIIA type-2" evidence="11">
    <location>
        <begin position="4"/>
        <end position="148"/>
    </location>
</feature>
<evidence type="ECO:0000256" key="10">
    <source>
        <dbReference type="ARBA" id="ARBA00042072"/>
    </source>
</evidence>
<sequence>MLTSYLTADRVLTRDRVSDWREAVALVGGVLVQHGNATAEYVDAMEHSIEAQGGTYIDLGFGIALAHSRPENGVIETGLAVIRLGSPVLLAGDPDHPIAVFIALAAQDADSHLDLMQDLAAILTDPTRRQELLDAATPADVLSALAAKE</sequence>
<dbReference type="Gene3D" id="3.40.930.10">
    <property type="entry name" value="Mannitol-specific EII, Chain A"/>
    <property type="match status" value="1"/>
</dbReference>
<dbReference type="GO" id="GO:0009401">
    <property type="term" value="P:phosphoenolpyruvate-dependent sugar phosphotransferase system"/>
    <property type="evidence" value="ECO:0007669"/>
    <property type="project" value="UniProtKB-KW"/>
</dbReference>
<reference evidence="12 13" key="1">
    <citation type="submission" date="2017-12" db="EMBL/GenBank/DDBJ databases">
        <title>The whole genome sequence of the Acidipropionibacterium virtanenii sp. nov. type strain JS278.</title>
        <authorList>
            <person name="Laine P."/>
            <person name="Deptula P."/>
            <person name="Varmanen P."/>
            <person name="Auvinen P."/>
        </authorList>
    </citation>
    <scope>NUCLEOTIDE SEQUENCE [LARGE SCALE GENOMIC DNA]</scope>
    <source>
        <strain evidence="12 13">JS278</strain>
    </source>
</reference>
<dbReference type="PANTHER" id="PTHR36203:SF1">
    <property type="entry name" value="ASCORBATE-SPECIFIC PTS SYSTEM EIIA COMPONENT"/>
    <property type="match status" value="1"/>
</dbReference>
<dbReference type="Proteomes" id="UP000251995">
    <property type="component" value="Chromosome"/>
</dbReference>
<comment type="function">
    <text evidence="8">The phosphoenolpyruvate-dependent sugar phosphotransferase system (sugar PTS), a major carbohydrate active transport system, catalyzes the phosphorylation of incoming sugar substrates concomitantly with their translocation across the cell membrane. The enzyme II UlaABC PTS system is involved in ascorbate transport.</text>
</comment>
<dbReference type="EMBL" id="CP025198">
    <property type="protein sequence ID" value="AXE37644.1"/>
    <property type="molecule type" value="Genomic_DNA"/>
</dbReference>
<accession>A0A344UQU6</accession>
<name>A0A344UQU6_9ACTN</name>